<comment type="caution">
    <text evidence="3">The sequence shown here is derived from an EMBL/GenBank/DDBJ whole genome shotgun (WGS) entry which is preliminary data.</text>
</comment>
<dbReference type="GO" id="GO:0004519">
    <property type="term" value="F:endonuclease activity"/>
    <property type="evidence" value="ECO:0007669"/>
    <property type="project" value="UniProtKB-KW"/>
</dbReference>
<dbReference type="RefSeq" id="WP_368005143.1">
    <property type="nucleotide sequence ID" value="NZ_JAMXFF010000003.1"/>
</dbReference>
<keyword evidence="3" id="KW-0540">Nuclease</keyword>
<dbReference type="PANTHER" id="PTHR36558:SF1">
    <property type="entry name" value="RESTRICTION ENDONUCLEASE DOMAIN-CONTAINING PROTEIN-RELATED"/>
    <property type="match status" value="1"/>
</dbReference>
<accession>A0ABT2ML53</accession>
<evidence type="ECO:0000313" key="4">
    <source>
        <dbReference type="Proteomes" id="UP001525890"/>
    </source>
</evidence>
<dbReference type="EMBL" id="JAMXFF010000003">
    <property type="protein sequence ID" value="MCT7965453.1"/>
    <property type="molecule type" value="Genomic_DNA"/>
</dbReference>
<dbReference type="SUPFAM" id="SSF52980">
    <property type="entry name" value="Restriction endonuclease-like"/>
    <property type="match status" value="1"/>
</dbReference>
<feature type="region of interest" description="Disordered" evidence="1">
    <location>
        <begin position="1"/>
        <end position="21"/>
    </location>
</feature>
<dbReference type="InterPro" id="IPR011335">
    <property type="entry name" value="Restrct_endonuc-II-like"/>
</dbReference>
<dbReference type="Pfam" id="PF05685">
    <property type="entry name" value="Uma2"/>
    <property type="match status" value="1"/>
</dbReference>
<dbReference type="CDD" id="cd06260">
    <property type="entry name" value="DUF820-like"/>
    <property type="match status" value="1"/>
</dbReference>
<evidence type="ECO:0000313" key="3">
    <source>
        <dbReference type="EMBL" id="MCT7965453.1"/>
    </source>
</evidence>
<sequence>MIAAKSDHPISPEEYLEHERHSPIKHEYLDGDVYAMAGTNTDHNIISGNLYMFLRNALKNSPCRTYFADIKVRIDEGKGFFYPDVLVNCDQTDNRNVVYVDTPKVILEVLSESTESFDRGKKFQYYRTIPSLQDYILVSSQDYAVEIFHRMEGDRWMLETFQGLEATARIASLDLNLPLAEIYATLELTPVENPASLEEERKPGF</sequence>
<feature type="domain" description="Putative restriction endonuclease" evidence="2">
    <location>
        <begin position="12"/>
        <end position="167"/>
    </location>
</feature>
<proteinExistence type="predicted"/>
<dbReference type="InterPro" id="IPR012296">
    <property type="entry name" value="Nuclease_put_TT1808"/>
</dbReference>
<dbReference type="Proteomes" id="UP001525890">
    <property type="component" value="Unassembled WGS sequence"/>
</dbReference>
<evidence type="ECO:0000256" key="1">
    <source>
        <dbReference type="SAM" id="MobiDB-lite"/>
    </source>
</evidence>
<organism evidence="3 4">
    <name type="scientific">Laspinema palackyanum D2a</name>
    <dbReference type="NCBI Taxonomy" id="2953684"/>
    <lineage>
        <taxon>Bacteria</taxon>
        <taxon>Bacillati</taxon>
        <taxon>Cyanobacteriota</taxon>
        <taxon>Cyanophyceae</taxon>
        <taxon>Oscillatoriophycideae</taxon>
        <taxon>Oscillatoriales</taxon>
        <taxon>Laspinemataceae</taxon>
        <taxon>Laspinema</taxon>
        <taxon>Laspinema palackyanum</taxon>
    </lineage>
</organism>
<protein>
    <submittedName>
        <fullName evidence="3">Uma2 family endonuclease</fullName>
    </submittedName>
</protein>
<evidence type="ECO:0000259" key="2">
    <source>
        <dbReference type="Pfam" id="PF05685"/>
    </source>
</evidence>
<dbReference type="InterPro" id="IPR008538">
    <property type="entry name" value="Uma2"/>
</dbReference>
<name>A0ABT2ML53_9CYAN</name>
<keyword evidence="4" id="KW-1185">Reference proteome</keyword>
<keyword evidence="3" id="KW-0378">Hydrolase</keyword>
<reference evidence="3 4" key="1">
    <citation type="journal article" date="2022" name="Front. Microbiol.">
        <title>High genomic differentiation and limited gene flow indicate recent cryptic speciation within the genus Laspinema (cyanobacteria).</title>
        <authorList>
            <person name="Stanojkovic A."/>
            <person name="Skoupy S."/>
            <person name="Skaloud P."/>
            <person name="Dvorak P."/>
        </authorList>
    </citation>
    <scope>NUCLEOTIDE SEQUENCE [LARGE SCALE GENOMIC DNA]</scope>
    <source>
        <strain evidence="3 4">D2a</strain>
    </source>
</reference>
<dbReference type="Gene3D" id="3.90.1570.10">
    <property type="entry name" value="tt1808, chain A"/>
    <property type="match status" value="1"/>
</dbReference>
<gene>
    <name evidence="3" type="ORF">NG799_03790</name>
</gene>
<dbReference type="PANTHER" id="PTHR36558">
    <property type="entry name" value="GLR1098 PROTEIN"/>
    <property type="match status" value="1"/>
</dbReference>
<keyword evidence="3" id="KW-0255">Endonuclease</keyword>